<dbReference type="SUPFAM" id="SSF52091">
    <property type="entry name" value="SpoIIaa-like"/>
    <property type="match status" value="1"/>
</dbReference>
<dbReference type="PANTHER" id="PTHR33495:SF2">
    <property type="entry name" value="ANTI-SIGMA FACTOR ANTAGONIST TM_1081-RELATED"/>
    <property type="match status" value="1"/>
</dbReference>
<sequence length="167" mass="17580">MVRAIARWVEIPPGCAGWRRPPMSNVKLWTRVYRGCAVVVLRGELDTRSAEDTAAAVAALIAGGQQLIIDLETLDFIDCHAVGALLGVREAARRAGGDVLLAAPHGPVLRLLTVLGVPGVHASLAAAADSAGGRDARRRAVDTIRSGRAALSGARFWMTAWWAAVLG</sequence>
<dbReference type="PANTHER" id="PTHR33495">
    <property type="entry name" value="ANTI-SIGMA FACTOR ANTAGONIST TM_1081-RELATED-RELATED"/>
    <property type="match status" value="1"/>
</dbReference>
<evidence type="ECO:0000313" key="5">
    <source>
        <dbReference type="Proteomes" id="UP000460272"/>
    </source>
</evidence>
<dbReference type="InterPro" id="IPR003658">
    <property type="entry name" value="Anti-sigma_ant"/>
</dbReference>
<dbReference type="Pfam" id="PF01740">
    <property type="entry name" value="STAS"/>
    <property type="match status" value="1"/>
</dbReference>
<organism evidence="4 5">
    <name type="scientific">Trebonia kvetii</name>
    <dbReference type="NCBI Taxonomy" id="2480626"/>
    <lineage>
        <taxon>Bacteria</taxon>
        <taxon>Bacillati</taxon>
        <taxon>Actinomycetota</taxon>
        <taxon>Actinomycetes</taxon>
        <taxon>Streptosporangiales</taxon>
        <taxon>Treboniaceae</taxon>
        <taxon>Trebonia</taxon>
    </lineage>
</organism>
<feature type="domain" description="STAS" evidence="3">
    <location>
        <begin position="26"/>
        <end position="117"/>
    </location>
</feature>
<dbReference type="InterPro" id="IPR036513">
    <property type="entry name" value="STAS_dom_sf"/>
</dbReference>
<dbReference type="AlphaFoldDB" id="A0A6P2BXM7"/>
<gene>
    <name evidence="4" type="ORF">EAS64_31415</name>
</gene>
<protein>
    <recommendedName>
        <fullName evidence="2">Anti-sigma factor antagonist</fullName>
    </recommendedName>
</protein>
<comment type="similarity">
    <text evidence="1 2">Belongs to the anti-sigma-factor antagonist family.</text>
</comment>
<evidence type="ECO:0000259" key="3">
    <source>
        <dbReference type="PROSITE" id="PS50801"/>
    </source>
</evidence>
<evidence type="ECO:0000313" key="4">
    <source>
        <dbReference type="EMBL" id="TVZ01943.1"/>
    </source>
</evidence>
<dbReference type="GO" id="GO:0043856">
    <property type="term" value="F:anti-sigma factor antagonist activity"/>
    <property type="evidence" value="ECO:0007669"/>
    <property type="project" value="InterPro"/>
</dbReference>
<comment type="caution">
    <text evidence="4">The sequence shown here is derived from an EMBL/GenBank/DDBJ whole genome shotgun (WGS) entry which is preliminary data.</text>
</comment>
<keyword evidence="5" id="KW-1185">Reference proteome</keyword>
<dbReference type="PROSITE" id="PS50801">
    <property type="entry name" value="STAS"/>
    <property type="match status" value="1"/>
</dbReference>
<dbReference type="Proteomes" id="UP000460272">
    <property type="component" value="Unassembled WGS sequence"/>
</dbReference>
<dbReference type="Gene3D" id="3.30.750.24">
    <property type="entry name" value="STAS domain"/>
    <property type="match status" value="1"/>
</dbReference>
<name>A0A6P2BXM7_9ACTN</name>
<dbReference type="InterPro" id="IPR002645">
    <property type="entry name" value="STAS_dom"/>
</dbReference>
<reference evidence="4 5" key="1">
    <citation type="submission" date="2018-11" db="EMBL/GenBank/DDBJ databases">
        <title>Trebonia kvetii gen.nov., sp.nov., a novel acidophilic actinobacterium, and proposal of the new actinobacterial family Treboniaceae fam. nov.</title>
        <authorList>
            <person name="Rapoport D."/>
            <person name="Sagova-Mareckova M."/>
            <person name="Sedlacek I."/>
            <person name="Provaznik J."/>
            <person name="Kralova S."/>
            <person name="Pavlinic D."/>
            <person name="Benes V."/>
            <person name="Kopecky J."/>
        </authorList>
    </citation>
    <scope>NUCLEOTIDE SEQUENCE [LARGE SCALE GENOMIC DNA]</scope>
    <source>
        <strain evidence="4 5">15Tr583</strain>
    </source>
</reference>
<dbReference type="CDD" id="cd07043">
    <property type="entry name" value="STAS_anti-anti-sigma_factors"/>
    <property type="match status" value="1"/>
</dbReference>
<evidence type="ECO:0000256" key="1">
    <source>
        <dbReference type="ARBA" id="ARBA00009013"/>
    </source>
</evidence>
<proteinExistence type="inferred from homology"/>
<dbReference type="OrthoDB" id="9793697at2"/>
<dbReference type="EMBL" id="RPFW01000006">
    <property type="protein sequence ID" value="TVZ01943.1"/>
    <property type="molecule type" value="Genomic_DNA"/>
</dbReference>
<accession>A0A6P2BXM7</accession>
<dbReference type="NCBIfam" id="TIGR00377">
    <property type="entry name" value="ant_ant_sig"/>
    <property type="match status" value="1"/>
</dbReference>
<evidence type="ECO:0000256" key="2">
    <source>
        <dbReference type="RuleBase" id="RU003749"/>
    </source>
</evidence>